<evidence type="ECO:0000256" key="4">
    <source>
        <dbReference type="ARBA" id="ARBA00022729"/>
    </source>
</evidence>
<evidence type="ECO:0000256" key="1">
    <source>
        <dbReference type="ARBA" id="ARBA00004687"/>
    </source>
</evidence>
<reference evidence="6" key="1">
    <citation type="submission" date="2022-08" db="UniProtKB">
        <authorList>
            <consortium name="EnsemblMetazoa"/>
        </authorList>
    </citation>
    <scope>IDENTIFICATION</scope>
    <source>
        <strain evidence="6">EBRO</strain>
    </source>
</reference>
<dbReference type="InterPro" id="IPR052728">
    <property type="entry name" value="O2_lipid_transport_reg"/>
</dbReference>
<dbReference type="GO" id="GO:0042765">
    <property type="term" value="C:GPI-anchor transamidase complex"/>
    <property type="evidence" value="ECO:0007669"/>
    <property type="project" value="InterPro"/>
</dbReference>
<organism evidence="6">
    <name type="scientific">Anopheles atroparvus</name>
    <name type="common">European mosquito</name>
    <dbReference type="NCBI Taxonomy" id="41427"/>
    <lineage>
        <taxon>Eukaryota</taxon>
        <taxon>Metazoa</taxon>
        <taxon>Ecdysozoa</taxon>
        <taxon>Arthropoda</taxon>
        <taxon>Hexapoda</taxon>
        <taxon>Insecta</taxon>
        <taxon>Pterygota</taxon>
        <taxon>Neoptera</taxon>
        <taxon>Endopterygota</taxon>
        <taxon>Diptera</taxon>
        <taxon>Nematocera</taxon>
        <taxon>Culicoidea</taxon>
        <taxon>Culicidae</taxon>
        <taxon>Anophelinae</taxon>
        <taxon>Anopheles</taxon>
    </lineage>
</organism>
<evidence type="ECO:0000256" key="2">
    <source>
        <dbReference type="ARBA" id="ARBA00009941"/>
    </source>
</evidence>
<feature type="domain" description="Nose resistant-to-fluoxetine protein N-terminal" evidence="5">
    <location>
        <begin position="60"/>
        <end position="198"/>
    </location>
</feature>
<dbReference type="InterPro" id="IPR001096">
    <property type="entry name" value="Peptidase_C13"/>
</dbReference>
<dbReference type="InterPro" id="IPR006621">
    <property type="entry name" value="Nose-resist-to-fluoxetine_N"/>
</dbReference>
<dbReference type="InterPro" id="IPR028361">
    <property type="entry name" value="GPI_transamidase"/>
</dbReference>
<dbReference type="GO" id="GO:0016255">
    <property type="term" value="P:attachment of GPI anchor to protein"/>
    <property type="evidence" value="ECO:0007669"/>
    <property type="project" value="InterPro"/>
</dbReference>
<comment type="similarity">
    <text evidence="2">Belongs to the peptidase C13 family.</text>
</comment>
<keyword evidence="4" id="KW-0732">Signal</keyword>
<dbReference type="Pfam" id="PF01650">
    <property type="entry name" value="Peptidase_C13"/>
    <property type="match status" value="1"/>
</dbReference>
<dbReference type="Pfam" id="PF20146">
    <property type="entry name" value="NRF"/>
    <property type="match status" value="1"/>
</dbReference>
<evidence type="ECO:0000259" key="5">
    <source>
        <dbReference type="SMART" id="SM00703"/>
    </source>
</evidence>
<dbReference type="Pfam" id="PF01757">
    <property type="entry name" value="Acyl_transf_3"/>
    <property type="match status" value="1"/>
</dbReference>
<dbReference type="SMART" id="SM00703">
    <property type="entry name" value="NRF"/>
    <property type="match status" value="1"/>
</dbReference>
<dbReference type="GO" id="GO:0006506">
    <property type="term" value="P:GPI anchor biosynthetic process"/>
    <property type="evidence" value="ECO:0007669"/>
    <property type="project" value="UniProtKB-KW"/>
</dbReference>
<dbReference type="GO" id="GO:0016747">
    <property type="term" value="F:acyltransferase activity, transferring groups other than amino-acyl groups"/>
    <property type="evidence" value="ECO:0007669"/>
    <property type="project" value="InterPro"/>
</dbReference>
<dbReference type="PIRSF" id="PIRSF019663">
    <property type="entry name" value="Legumain"/>
    <property type="match status" value="1"/>
</dbReference>
<dbReference type="GO" id="GO:0003923">
    <property type="term" value="F:GPI-anchor transamidase activity"/>
    <property type="evidence" value="ECO:0007669"/>
    <property type="project" value="InterPro"/>
</dbReference>
<name>A0A182JM14_ANOAO</name>
<dbReference type="FunFam" id="3.40.50.1460:FF:000002">
    <property type="entry name" value="GPI-anchor transamidase"/>
    <property type="match status" value="1"/>
</dbReference>
<dbReference type="AlphaFoldDB" id="A0A182JM14"/>
<protein>
    <recommendedName>
        <fullName evidence="5">Nose resistant-to-fluoxetine protein N-terminal domain-containing protein</fullName>
    </recommendedName>
</protein>
<dbReference type="PANTHER" id="PTHR11161:SF71">
    <property type="entry name" value="NOSE RESISTANT-TO-FLUOXETINE PROTEIN N-TERMINAL DOMAIN-CONTAINING PROTEIN"/>
    <property type="match status" value="1"/>
</dbReference>
<dbReference type="GO" id="GO:0006508">
    <property type="term" value="P:proteolysis"/>
    <property type="evidence" value="ECO:0007669"/>
    <property type="project" value="InterPro"/>
</dbReference>
<dbReference type="PRINTS" id="PR00776">
    <property type="entry name" value="HEMOGLOBNASE"/>
</dbReference>
<dbReference type="InterPro" id="IPR002656">
    <property type="entry name" value="Acyl_transf_3_dom"/>
</dbReference>
<accession>A0A182JM14</accession>
<evidence type="ECO:0000256" key="3">
    <source>
        <dbReference type="ARBA" id="ARBA00022502"/>
    </source>
</evidence>
<comment type="pathway">
    <text evidence="1">Glycolipid biosynthesis; glycosylphosphatidylinositol-anchor biosynthesis.</text>
</comment>
<dbReference type="VEuPathDB" id="VectorBase:AATE020585"/>
<dbReference type="Gene3D" id="3.40.50.1460">
    <property type="match status" value="1"/>
</dbReference>
<proteinExistence type="inferred from homology"/>
<sequence>MGGRFDLVIWHRKFQPTAGLLCLVALLQVCSYPACIRAQSSTVEGAILERLDASMLVLQDASCRQDVNRTIEAVRRRESWAMAMFDASVKFPTAIELGSMFHLGSFDECLAETSFVSPGLYVPTQFCLAQVDLPGYRVREHATRASSAANRNANATSHVQVRWGLCVPASCPADDVRKLLATSTGYSDITVSAGACQDQHVSSRTEPFDAAQIASACVLLLFVLMVAFSTFYSPACSDGTSRTVEKESTAASVRRAFSVFENLSKLVQDSKDEHGLGCINGIKAIAMIFILGGHALVFMAGGALLNPGFFREQNRLLQNAFLLNSPLLVDTFLLLSGFLFARLLLIELDKRKGRINVLLLYLFRYIRLTPAYLAIIALYASWLPRLGDGPLWNERMQLEQHRCQVSWWRNLLYINNYVGTEEMCMFQSWYLATDTQLFVLAPLILFPMWRYGHRTALLLLGSLTGVSILVPFFVTYYRQLDPTLMIFTDEISDLQSNDYFVNVYGKTHLRATAYLFGLLAGYLVHWMQLKDIRIGRKMLGICWTISTVCGCMAMFSLTAFYNGLGTENYLYNALYAALHRFGWSLSNGWLVLACVTGHGDILKRFLSWRAFVPLSRLTYCAYLMNGLVELYLSASRRTPLYASIASLLPTKFVTSSSHTNNWAVLVDTSRFWFNYRHIANVLSVYRSVKRLGIPDSQILLMVADDMACNARNPRPATVFNNAKQHINVYGSDVEVDYRGYEVTVENFVRLLTGRNENGTARSKRLLSDSGSNVLIYLTGHGGDGFLKFQDSEEITNQELADAIEQMWQKQRYNELFFMIDTCQAASMYEKFYSPNILAVASSLVGEDSLSHHIDPAIGVYIIDRYTYNALEFLERVEWNSKKTMGDFEPT</sequence>
<dbReference type="PANTHER" id="PTHR11161">
    <property type="entry name" value="O-ACYLTRANSFERASE"/>
    <property type="match status" value="1"/>
</dbReference>
<dbReference type="STRING" id="41427.A0A182JM14"/>
<dbReference type="EnsemblMetazoa" id="AATE020585-RA">
    <property type="protein sequence ID" value="AATE020585-PA.1"/>
    <property type="gene ID" value="AATE020585"/>
</dbReference>
<evidence type="ECO:0000313" key="6">
    <source>
        <dbReference type="EnsemblMetazoa" id="AATE020585-PA.1"/>
    </source>
</evidence>
<dbReference type="PIRSF" id="PIRSF500138">
    <property type="entry name" value="GPI8"/>
    <property type="match status" value="1"/>
</dbReference>
<keyword evidence="3" id="KW-0337">GPI-anchor biosynthesis</keyword>